<name>A0ABP3M085_9PSEU</name>
<comment type="caution">
    <text evidence="2">The sequence shown here is derived from an EMBL/GenBank/DDBJ whole genome shotgun (WGS) entry which is preliminary data.</text>
</comment>
<evidence type="ECO:0000256" key="1">
    <source>
        <dbReference type="SAM" id="MobiDB-lite"/>
    </source>
</evidence>
<feature type="region of interest" description="Disordered" evidence="1">
    <location>
        <begin position="51"/>
        <end position="74"/>
    </location>
</feature>
<protein>
    <submittedName>
        <fullName evidence="2">Uncharacterized protein</fullName>
    </submittedName>
</protein>
<organism evidence="2 3">
    <name type="scientific">Saccharopolyspora thermophila</name>
    <dbReference type="NCBI Taxonomy" id="89367"/>
    <lineage>
        <taxon>Bacteria</taxon>
        <taxon>Bacillati</taxon>
        <taxon>Actinomycetota</taxon>
        <taxon>Actinomycetes</taxon>
        <taxon>Pseudonocardiales</taxon>
        <taxon>Pseudonocardiaceae</taxon>
        <taxon>Saccharopolyspora</taxon>
    </lineage>
</organism>
<accession>A0ABP3M085</accession>
<evidence type="ECO:0000313" key="2">
    <source>
        <dbReference type="EMBL" id="GAA0509370.1"/>
    </source>
</evidence>
<reference evidence="3" key="1">
    <citation type="journal article" date="2019" name="Int. J. Syst. Evol. Microbiol.">
        <title>The Global Catalogue of Microorganisms (GCM) 10K type strain sequencing project: providing services to taxonomists for standard genome sequencing and annotation.</title>
        <authorList>
            <consortium name="The Broad Institute Genomics Platform"/>
            <consortium name="The Broad Institute Genome Sequencing Center for Infectious Disease"/>
            <person name="Wu L."/>
            <person name="Ma J."/>
        </authorList>
    </citation>
    <scope>NUCLEOTIDE SEQUENCE [LARGE SCALE GENOMIC DNA]</scope>
    <source>
        <strain evidence="3">JCM 10664</strain>
    </source>
</reference>
<dbReference type="EMBL" id="BAAAHC010000003">
    <property type="protein sequence ID" value="GAA0509370.1"/>
    <property type="molecule type" value="Genomic_DNA"/>
</dbReference>
<gene>
    <name evidence="2" type="ORF">GCM10009545_09340</name>
</gene>
<dbReference type="RefSeq" id="WP_346072220.1">
    <property type="nucleotide sequence ID" value="NZ_BAAAHC010000003.1"/>
</dbReference>
<dbReference type="Proteomes" id="UP001500220">
    <property type="component" value="Unassembled WGS sequence"/>
</dbReference>
<keyword evidence="3" id="KW-1185">Reference proteome</keyword>
<evidence type="ECO:0000313" key="3">
    <source>
        <dbReference type="Proteomes" id="UP001500220"/>
    </source>
</evidence>
<proteinExistence type="predicted"/>
<sequence>MLRNVPMVLEGYKLRVVEDPVVKTYTKDGKTEVATNDEGEPMYVVSVYMKPKPREDGRPAGKGTEMKVTLETQPPAEVVDGELVELHMPRFSQFSMDNGGTGLTIKARGIKIAG</sequence>